<keyword evidence="4" id="KW-1185">Reference proteome</keyword>
<dbReference type="InParanoid" id="G5A2E9"/>
<dbReference type="RefSeq" id="XP_009534701.1">
    <property type="nucleotide sequence ID" value="XM_009536406.1"/>
</dbReference>
<dbReference type="EMBL" id="JH159159">
    <property type="protein sequence ID" value="EGZ09840.1"/>
    <property type="molecule type" value="Genomic_DNA"/>
</dbReference>
<dbReference type="PROSITE" id="PS50020">
    <property type="entry name" value="WW_DOMAIN_2"/>
    <property type="match status" value="1"/>
</dbReference>
<protein>
    <recommendedName>
        <fullName evidence="2">WW domain-containing protein</fullName>
    </recommendedName>
</protein>
<feature type="region of interest" description="Disordered" evidence="1">
    <location>
        <begin position="1"/>
        <end position="50"/>
    </location>
</feature>
<dbReference type="KEGG" id="psoj:PHYSODRAFT_258874"/>
<dbReference type="GeneID" id="20639012"/>
<accession>G5A2E9</accession>
<feature type="compositionally biased region" description="Polar residues" evidence="1">
    <location>
        <begin position="1"/>
        <end position="17"/>
    </location>
</feature>
<evidence type="ECO:0000256" key="1">
    <source>
        <dbReference type="SAM" id="MobiDB-lite"/>
    </source>
</evidence>
<feature type="compositionally biased region" description="Polar residues" evidence="1">
    <location>
        <begin position="444"/>
        <end position="454"/>
    </location>
</feature>
<reference evidence="3 4" key="1">
    <citation type="journal article" date="2006" name="Science">
        <title>Phytophthora genome sequences uncover evolutionary origins and mechanisms of pathogenesis.</title>
        <authorList>
            <person name="Tyler B.M."/>
            <person name="Tripathy S."/>
            <person name="Zhang X."/>
            <person name="Dehal P."/>
            <person name="Jiang R.H."/>
            <person name="Aerts A."/>
            <person name="Arredondo F.D."/>
            <person name="Baxter L."/>
            <person name="Bensasson D."/>
            <person name="Beynon J.L."/>
            <person name="Chapman J."/>
            <person name="Damasceno C.M."/>
            <person name="Dorrance A.E."/>
            <person name="Dou D."/>
            <person name="Dickerman A.W."/>
            <person name="Dubchak I.L."/>
            <person name="Garbelotto M."/>
            <person name="Gijzen M."/>
            <person name="Gordon S.G."/>
            <person name="Govers F."/>
            <person name="Grunwald N.J."/>
            <person name="Huang W."/>
            <person name="Ivors K.L."/>
            <person name="Jones R.W."/>
            <person name="Kamoun S."/>
            <person name="Krampis K."/>
            <person name="Lamour K.H."/>
            <person name="Lee M.K."/>
            <person name="McDonald W.H."/>
            <person name="Medina M."/>
            <person name="Meijer H.J."/>
            <person name="Nordberg E.K."/>
            <person name="Maclean D.J."/>
            <person name="Ospina-Giraldo M.D."/>
            <person name="Morris P.F."/>
            <person name="Phuntumart V."/>
            <person name="Putnam N.H."/>
            <person name="Rash S."/>
            <person name="Rose J.K."/>
            <person name="Sakihama Y."/>
            <person name="Salamov A.A."/>
            <person name="Savidor A."/>
            <person name="Scheuring C.F."/>
            <person name="Smith B.M."/>
            <person name="Sobral B.W."/>
            <person name="Terry A."/>
            <person name="Torto-Alalibo T.A."/>
            <person name="Win J."/>
            <person name="Xu Z."/>
            <person name="Zhang H."/>
            <person name="Grigoriev I.V."/>
            <person name="Rokhsar D.S."/>
            <person name="Boore J.L."/>
        </authorList>
    </citation>
    <scope>NUCLEOTIDE SEQUENCE [LARGE SCALE GENOMIC DNA]</scope>
    <source>
        <strain evidence="3 4">P6497</strain>
    </source>
</reference>
<dbReference type="AlphaFoldDB" id="G5A2E9"/>
<dbReference type="Proteomes" id="UP000002640">
    <property type="component" value="Unassembled WGS sequence"/>
</dbReference>
<dbReference type="SMR" id="G5A2E9"/>
<feature type="domain" description="WW" evidence="2">
    <location>
        <begin position="299"/>
        <end position="333"/>
    </location>
</feature>
<organism evidence="3 4">
    <name type="scientific">Phytophthora sojae (strain P6497)</name>
    <name type="common">Soybean stem and root rot agent</name>
    <name type="synonym">Phytophthora megasperma f. sp. glycines</name>
    <dbReference type="NCBI Taxonomy" id="1094619"/>
    <lineage>
        <taxon>Eukaryota</taxon>
        <taxon>Sar</taxon>
        <taxon>Stramenopiles</taxon>
        <taxon>Oomycota</taxon>
        <taxon>Peronosporomycetes</taxon>
        <taxon>Peronosporales</taxon>
        <taxon>Peronosporaceae</taxon>
        <taxon>Phytophthora</taxon>
    </lineage>
</organism>
<feature type="region of interest" description="Disordered" evidence="1">
    <location>
        <begin position="412"/>
        <end position="460"/>
    </location>
</feature>
<proteinExistence type="predicted"/>
<dbReference type="InterPro" id="IPR001202">
    <property type="entry name" value="WW_dom"/>
</dbReference>
<evidence type="ECO:0000313" key="3">
    <source>
        <dbReference type="EMBL" id="EGZ09840.1"/>
    </source>
</evidence>
<evidence type="ECO:0000259" key="2">
    <source>
        <dbReference type="PROSITE" id="PS50020"/>
    </source>
</evidence>
<dbReference type="OMA" id="YATNWHY"/>
<gene>
    <name evidence="3" type="ORF">PHYSODRAFT_258874</name>
</gene>
<sequence>MTLSSPTFPARGSSGSDHASYVPKPRRARGSMDSTASSTSGGGSTSSSVLRVSRELENIGARVPMSKKRVTWRFVLAGSEQVHTVMLEHSRISAKKRLKLDGRRLYSSDAYATNWHYDFHVGGGDALTPFRVTIRDVKSSVVDQRRLETVYDLVAEGVSWDQLGERFLPVAHRHHTASVWSSDMYVRRVEDTSGELLSDGDQRPPGTLLTWTFAFGVSGGIHKLELRDLEKGEFVVVLDCRELKRVSFDDIEGEMWEFEYDVEDQHELDLVVALTDDNRKTYDLFIDGSAWSDISQTNFVLESGWYPVYSRSRSAVYFRHEGTGSTQWEKPIVDREDVNATRPLQHFEQVSPGSQGLEDLIHDMHVITSIKEEANEEPESEHEHAPQLVPMKQPLQSVQEVPEVNLIDFSDDAVHSSPVKKPQQSGYDGFDPFNPATHAGFVQKEQSGNQSQPQVDLLGL</sequence>
<evidence type="ECO:0000313" key="4">
    <source>
        <dbReference type="Proteomes" id="UP000002640"/>
    </source>
</evidence>
<dbReference type="PROSITE" id="PS01159">
    <property type="entry name" value="WW_DOMAIN_1"/>
    <property type="match status" value="1"/>
</dbReference>
<name>G5A2E9_PHYSP</name>